<dbReference type="OrthoDB" id="44061at2759"/>
<dbReference type="GO" id="GO:0005737">
    <property type="term" value="C:cytoplasm"/>
    <property type="evidence" value="ECO:0007669"/>
    <property type="project" value="TreeGrafter"/>
</dbReference>
<dbReference type="PANTHER" id="PTHR45694">
    <property type="entry name" value="GLUTAREDOXIN 2"/>
    <property type="match status" value="1"/>
</dbReference>
<gene>
    <name evidence="1" type="ORF">PSNMU_V1.4_AUG-EV-PASAV3_0100000</name>
</gene>
<dbReference type="GO" id="GO:0034599">
    <property type="term" value="P:cellular response to oxidative stress"/>
    <property type="evidence" value="ECO:0007669"/>
    <property type="project" value="TreeGrafter"/>
</dbReference>
<organism evidence="1 2">
    <name type="scientific">Pseudo-nitzschia multistriata</name>
    <dbReference type="NCBI Taxonomy" id="183589"/>
    <lineage>
        <taxon>Eukaryota</taxon>
        <taxon>Sar</taxon>
        <taxon>Stramenopiles</taxon>
        <taxon>Ochrophyta</taxon>
        <taxon>Bacillariophyta</taxon>
        <taxon>Bacillariophyceae</taxon>
        <taxon>Bacillariophycidae</taxon>
        <taxon>Bacillariales</taxon>
        <taxon>Bacillariaceae</taxon>
        <taxon>Pseudo-nitzschia</taxon>
    </lineage>
</organism>
<dbReference type="Gene3D" id="3.40.30.10">
    <property type="entry name" value="Glutaredoxin"/>
    <property type="match status" value="1"/>
</dbReference>
<dbReference type="SUPFAM" id="SSF52833">
    <property type="entry name" value="Thioredoxin-like"/>
    <property type="match status" value="1"/>
</dbReference>
<dbReference type="EMBL" id="CAACVS010000506">
    <property type="protein sequence ID" value="VEU42997.1"/>
    <property type="molecule type" value="Genomic_DNA"/>
</dbReference>
<reference evidence="1 2" key="1">
    <citation type="submission" date="2019-01" db="EMBL/GenBank/DDBJ databases">
        <authorList>
            <person name="Ferrante I. M."/>
        </authorList>
    </citation>
    <scope>NUCLEOTIDE SEQUENCE [LARGE SCALE GENOMIC DNA]</scope>
    <source>
        <strain evidence="1 2">B856</strain>
    </source>
</reference>
<dbReference type="AlphaFoldDB" id="A0A448ZLT9"/>
<accession>A0A448ZLT9</accession>
<dbReference type="Proteomes" id="UP000291116">
    <property type="component" value="Unassembled WGS sequence"/>
</dbReference>
<dbReference type="PANTHER" id="PTHR45694:SF18">
    <property type="entry name" value="GLUTAREDOXIN-1-RELATED"/>
    <property type="match status" value="1"/>
</dbReference>
<name>A0A448ZLT9_9STRA</name>
<dbReference type="InterPro" id="IPR036249">
    <property type="entry name" value="Thioredoxin-like_sf"/>
</dbReference>
<protein>
    <submittedName>
        <fullName evidence="1">Uncharacterized protein</fullName>
    </submittedName>
</protein>
<evidence type="ECO:0000313" key="1">
    <source>
        <dbReference type="EMBL" id="VEU42997.1"/>
    </source>
</evidence>
<keyword evidence="2" id="KW-1185">Reference proteome</keyword>
<dbReference type="PROSITE" id="PS51354">
    <property type="entry name" value="GLUTAREDOXIN_2"/>
    <property type="match status" value="1"/>
</dbReference>
<evidence type="ECO:0000313" key="2">
    <source>
        <dbReference type="Proteomes" id="UP000291116"/>
    </source>
</evidence>
<dbReference type="GO" id="GO:0015038">
    <property type="term" value="F:glutathione disulfide oxidoreductase activity"/>
    <property type="evidence" value="ECO:0007669"/>
    <property type="project" value="TreeGrafter"/>
</dbReference>
<sequence length="82" mass="9160">MGDEGPELQMALFKKTEQKSVPNVFVKQQHIGGNDDTQAAAAAGKLQELLGFTGWNTVFRSPILRHRADHNKNQLLLATKRF</sequence>
<proteinExistence type="predicted"/>